<evidence type="ECO:0000256" key="1">
    <source>
        <dbReference type="SAM" id="MobiDB-lite"/>
    </source>
</evidence>
<feature type="compositionally biased region" description="Polar residues" evidence="1">
    <location>
        <begin position="1"/>
        <end position="18"/>
    </location>
</feature>
<dbReference type="EMBL" id="KI394278">
    <property type="protein sequence ID" value="ERN04358.1"/>
    <property type="molecule type" value="Genomic_DNA"/>
</dbReference>
<reference evidence="3" key="1">
    <citation type="journal article" date="2013" name="Science">
        <title>The Amborella genome and the evolution of flowering plants.</title>
        <authorList>
            <consortium name="Amborella Genome Project"/>
        </authorList>
    </citation>
    <scope>NUCLEOTIDE SEQUENCE [LARGE SCALE GENOMIC DNA]</scope>
</reference>
<accession>W1P8V8</accession>
<dbReference type="HOGENOM" id="CLU_1564993_0_0_1"/>
<feature type="region of interest" description="Disordered" evidence="1">
    <location>
        <begin position="1"/>
        <end position="30"/>
    </location>
</feature>
<proteinExistence type="predicted"/>
<dbReference type="Proteomes" id="UP000017836">
    <property type="component" value="Unassembled WGS sequence"/>
</dbReference>
<organism evidence="2 3">
    <name type="scientific">Amborella trichopoda</name>
    <dbReference type="NCBI Taxonomy" id="13333"/>
    <lineage>
        <taxon>Eukaryota</taxon>
        <taxon>Viridiplantae</taxon>
        <taxon>Streptophyta</taxon>
        <taxon>Embryophyta</taxon>
        <taxon>Tracheophyta</taxon>
        <taxon>Spermatophyta</taxon>
        <taxon>Magnoliopsida</taxon>
        <taxon>Amborellales</taxon>
        <taxon>Amborellaceae</taxon>
        <taxon>Amborella</taxon>
    </lineage>
</organism>
<keyword evidence="3" id="KW-1185">Reference proteome</keyword>
<dbReference type="Gramene" id="ERN04358">
    <property type="protein sequence ID" value="ERN04358"/>
    <property type="gene ID" value="AMTR_s00147p00062700"/>
</dbReference>
<name>W1P8V8_AMBTC</name>
<dbReference type="AlphaFoldDB" id="W1P8V8"/>
<evidence type="ECO:0000313" key="2">
    <source>
        <dbReference type="EMBL" id="ERN04358.1"/>
    </source>
</evidence>
<evidence type="ECO:0000313" key="3">
    <source>
        <dbReference type="Proteomes" id="UP000017836"/>
    </source>
</evidence>
<protein>
    <submittedName>
        <fullName evidence="2">Uncharacterized protein</fullName>
    </submittedName>
</protein>
<gene>
    <name evidence="2" type="ORF">AMTR_s00147p00062700</name>
</gene>
<sequence length="171" mass="19689">MQSKIDQTQKIPISTSTEPFEPQDHRPPFSLSTHTQIVEENCGPTITKQAVVAQQDQIPQRPVSLSTHAEIMEESFAERYGNFGWCDTRQGFHEPRDETRTGIYHAARNETWGTHRQLRPIYSPEYGFCRPYNAGFPLEREWTIDFPTPARDANRIDSMFSEENPNACCIV</sequence>